<name>A0ABR3NAD5_9TELE</name>
<keyword evidence="2" id="KW-1185">Reference proteome</keyword>
<protein>
    <submittedName>
        <fullName evidence="1">Uncharacterized protein</fullName>
    </submittedName>
</protein>
<accession>A0ABR3NAD5</accession>
<gene>
    <name evidence="1" type="ORF">QQF64_026610</name>
</gene>
<evidence type="ECO:0000313" key="2">
    <source>
        <dbReference type="Proteomes" id="UP001558613"/>
    </source>
</evidence>
<sequence length="79" mass="9284">MHRAAQLWNHELVRVFKTSGDLGSVFIVAHNRRNKQDGSAYNDLRSPHFIAYILPRPRTHIKWACMLPWFPVNHMTETT</sequence>
<dbReference type="EMBL" id="JAYMGO010000005">
    <property type="protein sequence ID" value="KAL1273796.1"/>
    <property type="molecule type" value="Genomic_DNA"/>
</dbReference>
<organism evidence="1 2">
    <name type="scientific">Cirrhinus molitorella</name>
    <name type="common">mud carp</name>
    <dbReference type="NCBI Taxonomy" id="172907"/>
    <lineage>
        <taxon>Eukaryota</taxon>
        <taxon>Metazoa</taxon>
        <taxon>Chordata</taxon>
        <taxon>Craniata</taxon>
        <taxon>Vertebrata</taxon>
        <taxon>Euteleostomi</taxon>
        <taxon>Actinopterygii</taxon>
        <taxon>Neopterygii</taxon>
        <taxon>Teleostei</taxon>
        <taxon>Ostariophysi</taxon>
        <taxon>Cypriniformes</taxon>
        <taxon>Cyprinidae</taxon>
        <taxon>Labeoninae</taxon>
        <taxon>Labeonini</taxon>
        <taxon>Cirrhinus</taxon>
    </lineage>
</organism>
<reference evidence="1 2" key="1">
    <citation type="submission" date="2023-09" db="EMBL/GenBank/DDBJ databases">
        <authorList>
            <person name="Wang M."/>
        </authorList>
    </citation>
    <scope>NUCLEOTIDE SEQUENCE [LARGE SCALE GENOMIC DNA]</scope>
    <source>
        <strain evidence="1">GT-2023</strain>
        <tissue evidence="1">Liver</tissue>
    </source>
</reference>
<evidence type="ECO:0000313" key="1">
    <source>
        <dbReference type="EMBL" id="KAL1273796.1"/>
    </source>
</evidence>
<comment type="caution">
    <text evidence="1">The sequence shown here is derived from an EMBL/GenBank/DDBJ whole genome shotgun (WGS) entry which is preliminary data.</text>
</comment>
<dbReference type="Proteomes" id="UP001558613">
    <property type="component" value="Unassembled WGS sequence"/>
</dbReference>
<proteinExistence type="predicted"/>